<sequence>GPPVPVFRLLWAAAHAGDYRGPVRVRQENLAKSKSRYKALEEKKQAEASCHCDSLEGGSHKGCKVVRPHRENWTVKYINLSCGGGSGADSTFSSGSSSSSSSSSSS</sequence>
<feature type="region of interest" description="Disordered" evidence="1">
    <location>
        <begin position="84"/>
        <end position="106"/>
    </location>
</feature>
<keyword evidence="3" id="KW-1185">Reference proteome</keyword>
<proteinExistence type="predicted"/>
<comment type="caution">
    <text evidence="2">The sequence shown here is derived from an EMBL/GenBank/DDBJ whole genome shotgun (WGS) entry which is preliminary data.</text>
</comment>
<evidence type="ECO:0000313" key="3">
    <source>
        <dbReference type="Proteomes" id="UP000271974"/>
    </source>
</evidence>
<reference evidence="2 3" key="1">
    <citation type="submission" date="2019-01" db="EMBL/GenBank/DDBJ databases">
        <title>A draft genome assembly of the solar-powered sea slug Elysia chlorotica.</title>
        <authorList>
            <person name="Cai H."/>
            <person name="Li Q."/>
            <person name="Fang X."/>
            <person name="Li J."/>
            <person name="Curtis N.E."/>
            <person name="Altenburger A."/>
            <person name="Shibata T."/>
            <person name="Feng M."/>
            <person name="Maeda T."/>
            <person name="Schwartz J.A."/>
            <person name="Shigenobu S."/>
            <person name="Lundholm N."/>
            <person name="Nishiyama T."/>
            <person name="Yang H."/>
            <person name="Hasebe M."/>
            <person name="Li S."/>
            <person name="Pierce S.K."/>
            <person name="Wang J."/>
        </authorList>
    </citation>
    <scope>NUCLEOTIDE SEQUENCE [LARGE SCALE GENOMIC DNA]</scope>
    <source>
        <strain evidence="2">EC2010</strain>
        <tissue evidence="2">Whole organism of an adult</tissue>
    </source>
</reference>
<evidence type="ECO:0000256" key="1">
    <source>
        <dbReference type="SAM" id="MobiDB-lite"/>
    </source>
</evidence>
<gene>
    <name evidence="2" type="ORF">EGW08_006034</name>
</gene>
<feature type="compositionally biased region" description="Low complexity" evidence="1">
    <location>
        <begin position="88"/>
        <end position="106"/>
    </location>
</feature>
<protein>
    <submittedName>
        <fullName evidence="2">Uncharacterized protein</fullName>
    </submittedName>
</protein>
<organism evidence="2 3">
    <name type="scientific">Elysia chlorotica</name>
    <name type="common">Eastern emerald elysia</name>
    <name type="synonym">Sea slug</name>
    <dbReference type="NCBI Taxonomy" id="188477"/>
    <lineage>
        <taxon>Eukaryota</taxon>
        <taxon>Metazoa</taxon>
        <taxon>Spiralia</taxon>
        <taxon>Lophotrochozoa</taxon>
        <taxon>Mollusca</taxon>
        <taxon>Gastropoda</taxon>
        <taxon>Heterobranchia</taxon>
        <taxon>Euthyneura</taxon>
        <taxon>Panpulmonata</taxon>
        <taxon>Sacoglossa</taxon>
        <taxon>Placobranchoidea</taxon>
        <taxon>Plakobranchidae</taxon>
        <taxon>Elysia</taxon>
    </lineage>
</organism>
<name>A0A3S0ZT87_ELYCH</name>
<feature type="non-terminal residue" evidence="2">
    <location>
        <position position="1"/>
    </location>
</feature>
<dbReference type="AlphaFoldDB" id="A0A3S0ZT87"/>
<evidence type="ECO:0000313" key="2">
    <source>
        <dbReference type="EMBL" id="RUS86188.1"/>
    </source>
</evidence>
<dbReference type="Proteomes" id="UP000271974">
    <property type="component" value="Unassembled WGS sequence"/>
</dbReference>
<feature type="non-terminal residue" evidence="2">
    <location>
        <position position="106"/>
    </location>
</feature>
<dbReference type="EMBL" id="RQTK01000147">
    <property type="protein sequence ID" value="RUS86188.1"/>
    <property type="molecule type" value="Genomic_DNA"/>
</dbReference>
<accession>A0A3S0ZT87</accession>